<protein>
    <submittedName>
        <fullName evidence="1">Uncharacterized protein</fullName>
    </submittedName>
</protein>
<sequence>MPCRLHRFPAIDCYAESGIVIATVRQMGCGSA</sequence>
<comment type="caution">
    <text evidence="1">The sequence shown here is derived from an EMBL/GenBank/DDBJ whole genome shotgun (WGS) entry which is preliminary data.</text>
</comment>
<proteinExistence type="predicted"/>
<keyword evidence="2" id="KW-1185">Reference proteome</keyword>
<name>A0A1Y3B974_EURMA</name>
<dbReference type="EMBL" id="MUJZ01036759">
    <property type="protein sequence ID" value="OTF76584.1"/>
    <property type="molecule type" value="Genomic_DNA"/>
</dbReference>
<accession>A0A1Y3B974</accession>
<evidence type="ECO:0000313" key="2">
    <source>
        <dbReference type="Proteomes" id="UP000194236"/>
    </source>
</evidence>
<reference evidence="1 2" key="1">
    <citation type="submission" date="2017-03" db="EMBL/GenBank/DDBJ databases">
        <title>Genome Survey of Euroglyphus maynei.</title>
        <authorList>
            <person name="Arlian L.G."/>
            <person name="Morgan M.S."/>
            <person name="Rider S.D."/>
        </authorList>
    </citation>
    <scope>NUCLEOTIDE SEQUENCE [LARGE SCALE GENOMIC DNA]</scope>
    <source>
        <strain evidence="1">Arlian Lab</strain>
        <tissue evidence="1">Whole body</tissue>
    </source>
</reference>
<organism evidence="1 2">
    <name type="scientific">Euroglyphus maynei</name>
    <name type="common">Mayne's house dust mite</name>
    <dbReference type="NCBI Taxonomy" id="6958"/>
    <lineage>
        <taxon>Eukaryota</taxon>
        <taxon>Metazoa</taxon>
        <taxon>Ecdysozoa</taxon>
        <taxon>Arthropoda</taxon>
        <taxon>Chelicerata</taxon>
        <taxon>Arachnida</taxon>
        <taxon>Acari</taxon>
        <taxon>Acariformes</taxon>
        <taxon>Sarcoptiformes</taxon>
        <taxon>Astigmata</taxon>
        <taxon>Psoroptidia</taxon>
        <taxon>Analgoidea</taxon>
        <taxon>Pyroglyphidae</taxon>
        <taxon>Pyroglyphinae</taxon>
        <taxon>Euroglyphus</taxon>
    </lineage>
</organism>
<evidence type="ECO:0000313" key="1">
    <source>
        <dbReference type="EMBL" id="OTF76584.1"/>
    </source>
</evidence>
<dbReference type="AlphaFoldDB" id="A0A1Y3B974"/>
<gene>
    <name evidence="1" type="ORF">BLA29_006307</name>
</gene>
<dbReference type="Proteomes" id="UP000194236">
    <property type="component" value="Unassembled WGS sequence"/>
</dbReference>